<dbReference type="FunFam" id="3.30.300.30:FF:000010">
    <property type="entry name" value="Enterobactin synthetase component F"/>
    <property type="match status" value="1"/>
</dbReference>
<feature type="non-terminal residue" evidence="4">
    <location>
        <position position="154"/>
    </location>
</feature>
<dbReference type="Gene3D" id="3.30.300.30">
    <property type="match status" value="1"/>
</dbReference>
<dbReference type="InterPro" id="IPR025110">
    <property type="entry name" value="AMP-bd_C"/>
</dbReference>
<dbReference type="GO" id="GO:0044550">
    <property type="term" value="P:secondary metabolite biosynthetic process"/>
    <property type="evidence" value="ECO:0007669"/>
    <property type="project" value="TreeGrafter"/>
</dbReference>
<dbReference type="EMBL" id="LAKD02000108">
    <property type="protein sequence ID" value="OPF72257.1"/>
    <property type="molecule type" value="Genomic_DNA"/>
</dbReference>
<keyword evidence="5" id="KW-1185">Reference proteome</keyword>
<accession>A0A1V4CWZ1</accession>
<dbReference type="GO" id="GO:0005829">
    <property type="term" value="C:cytosol"/>
    <property type="evidence" value="ECO:0007669"/>
    <property type="project" value="TreeGrafter"/>
</dbReference>
<gene>
    <name evidence="4" type="ORF">VT50_0231650</name>
</gene>
<dbReference type="Pfam" id="PF13193">
    <property type="entry name" value="AMP-binding_C"/>
    <property type="match status" value="1"/>
</dbReference>
<proteinExistence type="predicted"/>
<reference evidence="4" key="1">
    <citation type="submission" date="2016-12" db="EMBL/GenBank/DDBJ databases">
        <title>Genome sequence of Streptomyces antioxidans MUSC 164.</title>
        <authorList>
            <person name="Lee L.-H."/>
            <person name="Ser H.-L."/>
        </authorList>
    </citation>
    <scope>NUCLEOTIDE SEQUENCE [LARGE SCALE GENOMIC DNA]</scope>
    <source>
        <strain evidence="4">MUSC 164</strain>
    </source>
</reference>
<dbReference type="AlphaFoldDB" id="A0A1V4CWZ1"/>
<comment type="caution">
    <text evidence="4">The sequence shown here is derived from an EMBL/GenBank/DDBJ whole genome shotgun (WGS) entry which is preliminary data.</text>
</comment>
<protein>
    <recommendedName>
        <fullName evidence="3">AMP-binding enzyme C-terminal domain-containing protein</fullName>
    </recommendedName>
</protein>
<sequence length="154" mass="16826">MGVVGELYVAGSGVARGYWARPGLTAERFVACPYGTANGERMYRTGDLVRWTADGQLEFCGRADEQVKVRGFRIEPGEIQTALTEHPGIGQAVVTVREDRPGDRRLVAYLTPALTGAEPPPAAEIRTQLADRLPHYMIPSHYIPLEHLPLTANG</sequence>
<evidence type="ECO:0000313" key="4">
    <source>
        <dbReference type="EMBL" id="OPF72257.1"/>
    </source>
</evidence>
<dbReference type="InterPro" id="IPR045851">
    <property type="entry name" value="AMP-bd_C_sf"/>
</dbReference>
<organism evidence="4 5">
    <name type="scientific">Streptomyces antioxidans</name>
    <dbReference type="NCBI Taxonomy" id="1507734"/>
    <lineage>
        <taxon>Bacteria</taxon>
        <taxon>Bacillati</taxon>
        <taxon>Actinomycetota</taxon>
        <taxon>Actinomycetes</taxon>
        <taxon>Kitasatosporales</taxon>
        <taxon>Streptomycetaceae</taxon>
        <taxon>Streptomyces</taxon>
    </lineage>
</organism>
<dbReference type="GO" id="GO:0043041">
    <property type="term" value="P:amino acid activation for nonribosomal peptide biosynthetic process"/>
    <property type="evidence" value="ECO:0007669"/>
    <property type="project" value="TreeGrafter"/>
</dbReference>
<dbReference type="PANTHER" id="PTHR45527">
    <property type="entry name" value="NONRIBOSOMAL PEPTIDE SYNTHETASE"/>
    <property type="match status" value="1"/>
</dbReference>
<dbReference type="GO" id="GO:0031177">
    <property type="term" value="F:phosphopantetheine binding"/>
    <property type="evidence" value="ECO:0007669"/>
    <property type="project" value="TreeGrafter"/>
</dbReference>
<feature type="domain" description="AMP-binding enzyme C-terminal" evidence="3">
    <location>
        <begin position="78"/>
        <end position="154"/>
    </location>
</feature>
<evidence type="ECO:0000313" key="5">
    <source>
        <dbReference type="Proteomes" id="UP000033615"/>
    </source>
</evidence>
<dbReference type="SUPFAM" id="SSF56801">
    <property type="entry name" value="Acetyl-CoA synthetase-like"/>
    <property type="match status" value="1"/>
</dbReference>
<evidence type="ECO:0000256" key="1">
    <source>
        <dbReference type="ARBA" id="ARBA00022450"/>
    </source>
</evidence>
<dbReference type="PANTHER" id="PTHR45527:SF1">
    <property type="entry name" value="FATTY ACID SYNTHASE"/>
    <property type="match status" value="1"/>
</dbReference>
<name>A0A1V4CWZ1_9ACTN</name>
<keyword evidence="1" id="KW-0596">Phosphopantetheine</keyword>
<keyword evidence="2" id="KW-0597">Phosphoprotein</keyword>
<evidence type="ECO:0000256" key="2">
    <source>
        <dbReference type="ARBA" id="ARBA00022553"/>
    </source>
</evidence>
<dbReference type="Gene3D" id="2.30.38.10">
    <property type="entry name" value="Luciferase, Domain 3"/>
    <property type="match status" value="1"/>
</dbReference>
<evidence type="ECO:0000259" key="3">
    <source>
        <dbReference type="Pfam" id="PF13193"/>
    </source>
</evidence>
<dbReference type="Proteomes" id="UP000033615">
    <property type="component" value="Unassembled WGS sequence"/>
</dbReference>